<evidence type="ECO:0000313" key="12">
    <source>
        <dbReference type="WBParaSite" id="Minc3s11017g44551"/>
    </source>
</evidence>
<keyword evidence="11" id="KW-1185">Reference proteome</keyword>
<organism evidence="11 12">
    <name type="scientific">Meloidogyne incognita</name>
    <name type="common">Southern root-knot nematode worm</name>
    <name type="synonym">Oxyuris incognita</name>
    <dbReference type="NCBI Taxonomy" id="6306"/>
    <lineage>
        <taxon>Eukaryota</taxon>
        <taxon>Metazoa</taxon>
        <taxon>Ecdysozoa</taxon>
        <taxon>Nematoda</taxon>
        <taxon>Chromadorea</taxon>
        <taxon>Rhabditida</taxon>
        <taxon>Tylenchina</taxon>
        <taxon>Tylenchomorpha</taxon>
        <taxon>Tylenchoidea</taxon>
        <taxon>Meloidogynidae</taxon>
        <taxon>Meloidogyninae</taxon>
        <taxon>Meloidogyne</taxon>
        <taxon>Meloidogyne incognita group</taxon>
    </lineage>
</organism>
<feature type="transmembrane region" description="Helical" evidence="9">
    <location>
        <begin position="131"/>
        <end position="151"/>
    </location>
</feature>
<evidence type="ECO:0000256" key="9">
    <source>
        <dbReference type="SAM" id="Phobius"/>
    </source>
</evidence>
<dbReference type="GO" id="GO:0098794">
    <property type="term" value="C:postsynapse"/>
    <property type="evidence" value="ECO:0007669"/>
    <property type="project" value="TreeGrafter"/>
</dbReference>
<evidence type="ECO:0000256" key="2">
    <source>
        <dbReference type="ARBA" id="ARBA00022448"/>
    </source>
</evidence>
<comment type="subcellular location">
    <subcellularLocation>
        <location evidence="1">Endomembrane system</location>
        <topology evidence="1">Multi-pass membrane protein</topology>
    </subcellularLocation>
</comment>
<keyword evidence="8 9" id="KW-0472">Membrane</keyword>
<dbReference type="PANTHER" id="PTHR11878:SF65">
    <property type="entry name" value="NA_CA-EXCHANGE PROTEIN, ISOFORM G"/>
    <property type="match status" value="1"/>
</dbReference>
<feature type="transmembrane region" description="Helical" evidence="9">
    <location>
        <begin position="172"/>
        <end position="196"/>
    </location>
</feature>
<sequence>MGSRILLLRKRKNERALFLTPNCKKRKEKSRFSLRTGGPPTGHLPKNIFGCWAGLKDAVTAISFVALGTSVPDTFASKVSAVQDKYADNSIGNVTGSNAVNVFLGIGIAWTLAAVYHWFKGSVFRVDPGALAFSVTIFCIEAFVCVIVIVARRHPAIGGELGGPRKFQILTSGFFACLWLFYIGISALESYCVIAGF</sequence>
<dbReference type="GO" id="GO:0098703">
    <property type="term" value="P:calcium ion import across plasma membrane"/>
    <property type="evidence" value="ECO:0007669"/>
    <property type="project" value="TreeGrafter"/>
</dbReference>
<dbReference type="WBParaSite" id="Minc3s11017g44551">
    <property type="protein sequence ID" value="Minc3s11017g44551"/>
    <property type="gene ID" value="Minc3s11017g44551"/>
</dbReference>
<accession>A0A914P365</accession>
<evidence type="ECO:0000256" key="3">
    <source>
        <dbReference type="ARBA" id="ARBA00022449"/>
    </source>
</evidence>
<evidence type="ECO:0000259" key="10">
    <source>
        <dbReference type="Pfam" id="PF01699"/>
    </source>
</evidence>
<dbReference type="PRINTS" id="PR01259">
    <property type="entry name" value="NACAEXCHNGR"/>
</dbReference>
<feature type="domain" description="Sodium/calcium exchanger membrane region" evidence="10">
    <location>
        <begin position="49"/>
        <end position="186"/>
    </location>
</feature>
<feature type="transmembrane region" description="Helical" evidence="9">
    <location>
        <begin position="99"/>
        <end position="119"/>
    </location>
</feature>
<keyword evidence="7" id="KW-0406">Ion transport</keyword>
<dbReference type="PANTHER" id="PTHR11878">
    <property type="entry name" value="SODIUM/CALCIUM EXCHANGER"/>
    <property type="match status" value="1"/>
</dbReference>
<evidence type="ECO:0000256" key="7">
    <source>
        <dbReference type="ARBA" id="ARBA00023065"/>
    </source>
</evidence>
<evidence type="ECO:0000256" key="4">
    <source>
        <dbReference type="ARBA" id="ARBA00022568"/>
    </source>
</evidence>
<dbReference type="Proteomes" id="UP000887563">
    <property type="component" value="Unplaced"/>
</dbReference>
<keyword evidence="4" id="KW-0109">Calcium transport</keyword>
<protein>
    <submittedName>
        <fullName evidence="12">Sodium/calcium exchanger membrane region domain-containing protein</fullName>
    </submittedName>
</protein>
<evidence type="ECO:0000256" key="6">
    <source>
        <dbReference type="ARBA" id="ARBA00022989"/>
    </source>
</evidence>
<evidence type="ECO:0000256" key="5">
    <source>
        <dbReference type="ARBA" id="ARBA00022692"/>
    </source>
</evidence>
<dbReference type="InterPro" id="IPR051171">
    <property type="entry name" value="CaCA"/>
</dbReference>
<dbReference type="Gene3D" id="1.20.1420.30">
    <property type="entry name" value="NCX, central ion-binding region"/>
    <property type="match status" value="1"/>
</dbReference>
<dbReference type="AlphaFoldDB" id="A0A914P365"/>
<dbReference type="InterPro" id="IPR004836">
    <property type="entry name" value="Na_Ca_Ex"/>
</dbReference>
<evidence type="ECO:0000313" key="11">
    <source>
        <dbReference type="Proteomes" id="UP000887563"/>
    </source>
</evidence>
<keyword evidence="6 9" id="KW-1133">Transmembrane helix</keyword>
<dbReference type="Pfam" id="PF01699">
    <property type="entry name" value="Na_Ca_ex"/>
    <property type="match status" value="1"/>
</dbReference>
<keyword evidence="4" id="KW-0106">Calcium</keyword>
<name>A0A914P365_MELIC</name>
<keyword evidence="3" id="KW-0050">Antiport</keyword>
<evidence type="ECO:0000256" key="8">
    <source>
        <dbReference type="ARBA" id="ARBA00023136"/>
    </source>
</evidence>
<dbReference type="GO" id="GO:0042383">
    <property type="term" value="C:sarcolemma"/>
    <property type="evidence" value="ECO:0007669"/>
    <property type="project" value="TreeGrafter"/>
</dbReference>
<dbReference type="InterPro" id="IPR044880">
    <property type="entry name" value="NCX_ion-bd_dom_sf"/>
</dbReference>
<proteinExistence type="predicted"/>
<evidence type="ECO:0000256" key="1">
    <source>
        <dbReference type="ARBA" id="ARBA00004127"/>
    </source>
</evidence>
<dbReference type="GO" id="GO:0005432">
    <property type="term" value="F:calcium:sodium antiporter activity"/>
    <property type="evidence" value="ECO:0007669"/>
    <property type="project" value="InterPro"/>
</dbReference>
<keyword evidence="2" id="KW-0813">Transport</keyword>
<reference evidence="12" key="1">
    <citation type="submission" date="2022-11" db="UniProtKB">
        <authorList>
            <consortium name="WormBaseParasite"/>
        </authorList>
    </citation>
    <scope>IDENTIFICATION</scope>
</reference>
<dbReference type="GO" id="GO:0012505">
    <property type="term" value="C:endomembrane system"/>
    <property type="evidence" value="ECO:0007669"/>
    <property type="project" value="UniProtKB-SubCell"/>
</dbReference>
<dbReference type="GO" id="GO:0030424">
    <property type="term" value="C:axon"/>
    <property type="evidence" value="ECO:0007669"/>
    <property type="project" value="TreeGrafter"/>
</dbReference>
<dbReference type="InterPro" id="IPR004837">
    <property type="entry name" value="NaCa_Exmemb"/>
</dbReference>
<keyword evidence="5 9" id="KW-0812">Transmembrane</keyword>